<evidence type="ECO:0000313" key="3">
    <source>
        <dbReference type="Proteomes" id="UP000825051"/>
    </source>
</evidence>
<dbReference type="AlphaFoldDB" id="A0A8F9XKW1"/>
<feature type="domain" description="N-acetyltransferase" evidence="1">
    <location>
        <begin position="1"/>
        <end position="134"/>
    </location>
</feature>
<gene>
    <name evidence="2" type="ORF">K0B96_05615</name>
</gene>
<sequence>MRLPWPDEIGRLPAALREPMNRPGARRHWMWILVAGEFERIVGAITLAERDPAGTASRPDGRLDLALLTAWCQSAPPAEALLGAAVAHAATLGIEAIEMQTTLDTPAARWLAAQGFVQCKTHEVWRVPFSSNFERRHAAIERALIRRPIDVRPLDETALPAVRAICAAHGLLTPDRVVLARGDQDGFDPELSFVAGPLSAPTAIVLVRSNGSLAYLEVLARAPGGAAHGPEVGALLHVFFRTAMRREIMETTCVLDAAQAPDTARLLARADAERLERFALFRRDGVAR</sequence>
<dbReference type="RefSeq" id="WP_220164778.1">
    <property type="nucleotide sequence ID" value="NZ_CP080507.1"/>
</dbReference>
<evidence type="ECO:0000259" key="1">
    <source>
        <dbReference type="PROSITE" id="PS51186"/>
    </source>
</evidence>
<reference evidence="2" key="1">
    <citation type="submission" date="2021-08" db="EMBL/GenBank/DDBJ databases">
        <title>Genome of a novel bacterium of the phylum Verrucomicrobia, Oleiharenicola sp. KSB-15.</title>
        <authorList>
            <person name="Chung J.-H."/>
            <person name="Ahn J.-H."/>
            <person name="Yoon Y."/>
            <person name="Kim D.-Y."/>
            <person name="An S.-H."/>
            <person name="Park I."/>
            <person name="Yeon J."/>
        </authorList>
    </citation>
    <scope>NUCLEOTIDE SEQUENCE</scope>
    <source>
        <strain evidence="2">KSB-15</strain>
    </source>
</reference>
<dbReference type="EMBL" id="CP080507">
    <property type="protein sequence ID" value="QYM80093.1"/>
    <property type="molecule type" value="Genomic_DNA"/>
</dbReference>
<accession>A0A8F9XKW1</accession>
<dbReference type="GO" id="GO:0016747">
    <property type="term" value="F:acyltransferase activity, transferring groups other than amino-acyl groups"/>
    <property type="evidence" value="ECO:0007669"/>
    <property type="project" value="InterPro"/>
</dbReference>
<proteinExistence type="predicted"/>
<dbReference type="PROSITE" id="PS51186">
    <property type="entry name" value="GNAT"/>
    <property type="match status" value="1"/>
</dbReference>
<evidence type="ECO:0000313" key="2">
    <source>
        <dbReference type="EMBL" id="QYM80093.1"/>
    </source>
</evidence>
<organism evidence="2 3">
    <name type="scientific">Horticoccus luteus</name>
    <dbReference type="NCBI Taxonomy" id="2862869"/>
    <lineage>
        <taxon>Bacteria</taxon>
        <taxon>Pseudomonadati</taxon>
        <taxon>Verrucomicrobiota</taxon>
        <taxon>Opitutia</taxon>
        <taxon>Opitutales</taxon>
        <taxon>Opitutaceae</taxon>
        <taxon>Horticoccus</taxon>
    </lineage>
</organism>
<protein>
    <recommendedName>
        <fullName evidence="1">N-acetyltransferase domain-containing protein</fullName>
    </recommendedName>
</protein>
<dbReference type="InterPro" id="IPR000182">
    <property type="entry name" value="GNAT_dom"/>
</dbReference>
<name>A0A8F9XKW1_9BACT</name>
<dbReference type="Gene3D" id="3.40.630.30">
    <property type="match status" value="1"/>
</dbReference>
<keyword evidence="3" id="KW-1185">Reference proteome</keyword>
<dbReference type="SUPFAM" id="SSF55729">
    <property type="entry name" value="Acyl-CoA N-acyltransferases (Nat)"/>
    <property type="match status" value="1"/>
</dbReference>
<dbReference type="InterPro" id="IPR016181">
    <property type="entry name" value="Acyl_CoA_acyltransferase"/>
</dbReference>
<dbReference type="KEGG" id="ole:K0B96_05615"/>
<dbReference type="Proteomes" id="UP000825051">
    <property type="component" value="Chromosome"/>
</dbReference>